<dbReference type="CDD" id="cd00403">
    <property type="entry name" value="Ribosomal_L1"/>
    <property type="match status" value="1"/>
</dbReference>
<accession>A0AAD7DBN8</accession>
<protein>
    <submittedName>
        <fullName evidence="4">Ribosomal protein L1-like protein</fullName>
    </submittedName>
</protein>
<dbReference type="FunFam" id="3.40.50.790:FF:000001">
    <property type="entry name" value="50S ribosomal protein L1"/>
    <property type="match status" value="1"/>
</dbReference>
<dbReference type="SUPFAM" id="SSF56808">
    <property type="entry name" value="Ribosomal protein L1"/>
    <property type="match status" value="1"/>
</dbReference>
<keyword evidence="2 4" id="KW-0689">Ribosomal protein</keyword>
<evidence type="ECO:0000256" key="3">
    <source>
        <dbReference type="ARBA" id="ARBA00023274"/>
    </source>
</evidence>
<dbReference type="AlphaFoldDB" id="A0AAD7DBN8"/>
<comment type="similarity">
    <text evidence="1">Belongs to the universal ribosomal protein uL1 family.</text>
</comment>
<dbReference type="Proteomes" id="UP001221757">
    <property type="component" value="Unassembled WGS sequence"/>
</dbReference>
<reference evidence="4" key="1">
    <citation type="submission" date="2023-03" db="EMBL/GenBank/DDBJ databases">
        <title>Massive genome expansion in bonnet fungi (Mycena s.s.) driven by repeated elements and novel gene families across ecological guilds.</title>
        <authorList>
            <consortium name="Lawrence Berkeley National Laboratory"/>
            <person name="Harder C.B."/>
            <person name="Miyauchi S."/>
            <person name="Viragh M."/>
            <person name="Kuo A."/>
            <person name="Thoen E."/>
            <person name="Andreopoulos B."/>
            <person name="Lu D."/>
            <person name="Skrede I."/>
            <person name="Drula E."/>
            <person name="Henrissat B."/>
            <person name="Morin E."/>
            <person name="Kohler A."/>
            <person name="Barry K."/>
            <person name="LaButti K."/>
            <person name="Morin E."/>
            <person name="Salamov A."/>
            <person name="Lipzen A."/>
            <person name="Mereny Z."/>
            <person name="Hegedus B."/>
            <person name="Baldrian P."/>
            <person name="Stursova M."/>
            <person name="Weitz H."/>
            <person name="Taylor A."/>
            <person name="Grigoriev I.V."/>
            <person name="Nagy L.G."/>
            <person name="Martin F."/>
            <person name="Kauserud H."/>
        </authorList>
    </citation>
    <scope>NUCLEOTIDE SEQUENCE</scope>
    <source>
        <strain evidence="4">CBHHK067</strain>
    </source>
</reference>
<dbReference type="Pfam" id="PF00687">
    <property type="entry name" value="Ribosomal_L1"/>
    <property type="match status" value="1"/>
</dbReference>
<organism evidence="4 5">
    <name type="scientific">Mycena rosella</name>
    <name type="common">Pink bonnet</name>
    <name type="synonym">Agaricus rosellus</name>
    <dbReference type="NCBI Taxonomy" id="1033263"/>
    <lineage>
        <taxon>Eukaryota</taxon>
        <taxon>Fungi</taxon>
        <taxon>Dikarya</taxon>
        <taxon>Basidiomycota</taxon>
        <taxon>Agaricomycotina</taxon>
        <taxon>Agaricomycetes</taxon>
        <taxon>Agaricomycetidae</taxon>
        <taxon>Agaricales</taxon>
        <taxon>Marasmiineae</taxon>
        <taxon>Mycenaceae</taxon>
        <taxon>Mycena</taxon>
    </lineage>
</organism>
<dbReference type="InterPro" id="IPR023674">
    <property type="entry name" value="Ribosomal_uL1-like"/>
</dbReference>
<dbReference type="InterPro" id="IPR016095">
    <property type="entry name" value="Ribosomal_uL1_3-a/b-sand"/>
</dbReference>
<dbReference type="PANTHER" id="PTHR36427">
    <property type="entry name" value="54S RIBOSOMAL PROTEIN L1, MITOCHONDRIAL"/>
    <property type="match status" value="1"/>
</dbReference>
<dbReference type="Gene3D" id="3.40.50.790">
    <property type="match status" value="1"/>
</dbReference>
<evidence type="ECO:0000313" key="5">
    <source>
        <dbReference type="Proteomes" id="UP001221757"/>
    </source>
</evidence>
<dbReference type="Gene3D" id="3.30.190.20">
    <property type="match status" value="1"/>
</dbReference>
<dbReference type="GO" id="GO:0005762">
    <property type="term" value="C:mitochondrial large ribosomal subunit"/>
    <property type="evidence" value="ECO:0007669"/>
    <property type="project" value="TreeGrafter"/>
</dbReference>
<gene>
    <name evidence="4" type="ORF">B0H17DRAFT_688764</name>
</gene>
<evidence type="ECO:0000256" key="1">
    <source>
        <dbReference type="ARBA" id="ARBA00010531"/>
    </source>
</evidence>
<dbReference type="InterPro" id="IPR028364">
    <property type="entry name" value="Ribosomal_uL1/biogenesis"/>
</dbReference>
<keyword evidence="5" id="KW-1185">Reference proteome</keyword>
<dbReference type="GO" id="GO:0003735">
    <property type="term" value="F:structural constituent of ribosome"/>
    <property type="evidence" value="ECO:0007669"/>
    <property type="project" value="TreeGrafter"/>
</dbReference>
<evidence type="ECO:0000256" key="2">
    <source>
        <dbReference type="ARBA" id="ARBA00022980"/>
    </source>
</evidence>
<keyword evidence="3" id="KW-0687">Ribonucleoprotein</keyword>
<dbReference type="PANTHER" id="PTHR36427:SF3">
    <property type="entry name" value="LARGE RIBOSOMAL SUBUNIT PROTEIN UL1M"/>
    <property type="match status" value="1"/>
</dbReference>
<proteinExistence type="inferred from homology"/>
<dbReference type="EMBL" id="JARKIE010000088">
    <property type="protein sequence ID" value="KAJ7687436.1"/>
    <property type="molecule type" value="Genomic_DNA"/>
</dbReference>
<sequence length="316" mass="34920">MIGPWEPGPQLGFDQLAVLYYVRAFILPAFAMSPFTHGRLYLLESSSLGLSSRQFTTTGAVLARKGQVMKVKIPSKKAMAAKARRRAVKEAKRVDHSNDLTLEDAIAVLRAVEVARPIGCYELYVKTDLRGGGLTVPKGRINIPREPKPKAEDTILVFAEGRQAEEAKRAGAQIVGGTELIEGILSNRLKANTILCTPALIRAITPRLGRYLGPLGLMPTERRGTVTDEIEAYIKRVRSSAEWKADRAGNIRMPIARLEFPIADVITNFRYVMDSIKRVTGNVKLRHEEENTRKVTPITKVTLSSKSAPSIPISDY</sequence>
<evidence type="ECO:0000313" key="4">
    <source>
        <dbReference type="EMBL" id="KAJ7687436.1"/>
    </source>
</evidence>
<name>A0AAD7DBN8_MYCRO</name>
<comment type="caution">
    <text evidence="4">The sequence shown here is derived from an EMBL/GenBank/DDBJ whole genome shotgun (WGS) entry which is preliminary data.</text>
</comment>